<feature type="transmembrane region" description="Helical" evidence="1">
    <location>
        <begin position="192"/>
        <end position="209"/>
    </location>
</feature>
<keyword evidence="1" id="KW-0812">Transmembrane</keyword>
<dbReference type="EMBL" id="JAKXMK010000013">
    <property type="protein sequence ID" value="MCH6167457.1"/>
    <property type="molecule type" value="Genomic_DNA"/>
</dbReference>
<dbReference type="Proteomes" id="UP001299970">
    <property type="component" value="Unassembled WGS sequence"/>
</dbReference>
<reference evidence="2 3" key="1">
    <citation type="submission" date="2022-03" db="EMBL/GenBank/DDBJ databases">
        <title>Pseudonocardia alaer sp. nov., a novel actinomycete isolated from reed forest soil.</title>
        <authorList>
            <person name="Wang L."/>
        </authorList>
    </citation>
    <scope>NUCLEOTIDE SEQUENCE [LARGE SCALE GENOMIC DNA]</scope>
    <source>
        <strain evidence="2 3">Y-16303</strain>
    </source>
</reference>
<feature type="transmembrane region" description="Helical" evidence="1">
    <location>
        <begin position="7"/>
        <end position="27"/>
    </location>
</feature>
<feature type="transmembrane region" description="Helical" evidence="1">
    <location>
        <begin position="33"/>
        <end position="53"/>
    </location>
</feature>
<keyword evidence="3" id="KW-1185">Reference proteome</keyword>
<keyword evidence="1" id="KW-1133">Transmembrane helix</keyword>
<organism evidence="2 3">
    <name type="scientific">Pseudonocardia alaniniphila</name>
    <dbReference type="NCBI Taxonomy" id="75291"/>
    <lineage>
        <taxon>Bacteria</taxon>
        <taxon>Bacillati</taxon>
        <taxon>Actinomycetota</taxon>
        <taxon>Actinomycetes</taxon>
        <taxon>Pseudonocardiales</taxon>
        <taxon>Pseudonocardiaceae</taxon>
        <taxon>Pseudonocardia</taxon>
    </lineage>
</organism>
<feature type="transmembrane region" description="Helical" evidence="1">
    <location>
        <begin position="99"/>
        <end position="120"/>
    </location>
</feature>
<gene>
    <name evidence="2" type="ORF">MMF94_17360</name>
</gene>
<comment type="caution">
    <text evidence="2">The sequence shown here is derived from an EMBL/GenBank/DDBJ whole genome shotgun (WGS) entry which is preliminary data.</text>
</comment>
<protein>
    <submittedName>
        <fullName evidence="2">Uncharacterized protein</fullName>
    </submittedName>
</protein>
<name>A0ABS9TG05_9PSEU</name>
<evidence type="ECO:0000313" key="2">
    <source>
        <dbReference type="EMBL" id="MCH6167457.1"/>
    </source>
</evidence>
<feature type="transmembrane region" description="Helical" evidence="1">
    <location>
        <begin position="221"/>
        <end position="246"/>
    </location>
</feature>
<accession>A0ABS9TG05</accession>
<keyword evidence="1" id="KW-0472">Membrane</keyword>
<evidence type="ECO:0000313" key="3">
    <source>
        <dbReference type="Proteomes" id="UP001299970"/>
    </source>
</evidence>
<proteinExistence type="predicted"/>
<evidence type="ECO:0000256" key="1">
    <source>
        <dbReference type="SAM" id="Phobius"/>
    </source>
</evidence>
<feature type="transmembrane region" description="Helical" evidence="1">
    <location>
        <begin position="60"/>
        <end position="79"/>
    </location>
</feature>
<dbReference type="RefSeq" id="WP_241037850.1">
    <property type="nucleotide sequence ID" value="NZ_BAAAJF010000005.1"/>
</dbReference>
<sequence length="270" mass="26859">MTGHAAVLLRSAAGGAAHLLLVGGLLLGLGHPLVGLLDAAGLALLGALPAGLHASRRLRLPGAVLVTSLAVAVAVELALPGPTVAVLGGERVTTGMTLLAGYTAAWPLLLALVLLTGVVGWSATATVRPRRLIATGVAGMSGLTCTGLVLLSGVTRGWVPSPVVPPAWGASGLFVLAAMAVLFLLRTRVRSPLLVLAVPLAAAAVLSWVTDPVDGNPASGLVASGVLYAVLALLLAAAELAVRAAVPAWRTVRTRACGADADRAASPSRS</sequence>
<feature type="transmembrane region" description="Helical" evidence="1">
    <location>
        <begin position="166"/>
        <end position="185"/>
    </location>
</feature>
<feature type="transmembrane region" description="Helical" evidence="1">
    <location>
        <begin position="132"/>
        <end position="154"/>
    </location>
</feature>